<evidence type="ECO:0000313" key="4">
    <source>
        <dbReference type="EMBL" id="GAA4738286.1"/>
    </source>
</evidence>
<dbReference type="InterPro" id="IPR002347">
    <property type="entry name" value="SDR_fam"/>
</dbReference>
<dbReference type="InterPro" id="IPR036291">
    <property type="entry name" value="NAD(P)-bd_dom_sf"/>
</dbReference>
<dbReference type="InterPro" id="IPR051122">
    <property type="entry name" value="SDR_DHRS6-like"/>
</dbReference>
<dbReference type="SMART" id="SM00822">
    <property type="entry name" value="PKS_KR"/>
    <property type="match status" value="1"/>
</dbReference>
<dbReference type="Proteomes" id="UP001499882">
    <property type="component" value="Unassembled WGS sequence"/>
</dbReference>
<protein>
    <submittedName>
        <fullName evidence="4">SDR family NAD(P)-dependent oxidoreductase</fullName>
    </submittedName>
</protein>
<gene>
    <name evidence="4" type="ORF">GCM10023350_23060</name>
</gene>
<keyword evidence="2" id="KW-0560">Oxidoreductase</keyword>
<organism evidence="4 5">
    <name type="scientific">Nocardioides endophyticus</name>
    <dbReference type="NCBI Taxonomy" id="1353775"/>
    <lineage>
        <taxon>Bacteria</taxon>
        <taxon>Bacillati</taxon>
        <taxon>Actinomycetota</taxon>
        <taxon>Actinomycetes</taxon>
        <taxon>Propionibacteriales</taxon>
        <taxon>Nocardioidaceae</taxon>
        <taxon>Nocardioides</taxon>
    </lineage>
</organism>
<dbReference type="Gene3D" id="3.40.50.720">
    <property type="entry name" value="NAD(P)-binding Rossmann-like Domain"/>
    <property type="match status" value="1"/>
</dbReference>
<proteinExistence type="inferred from homology"/>
<keyword evidence="5" id="KW-1185">Reference proteome</keyword>
<dbReference type="PANTHER" id="PTHR43477">
    <property type="entry name" value="DIHYDROANTICAPSIN 7-DEHYDROGENASE"/>
    <property type="match status" value="1"/>
</dbReference>
<dbReference type="InterPro" id="IPR020904">
    <property type="entry name" value="Sc_DH/Rdtase_CS"/>
</dbReference>
<dbReference type="EMBL" id="BAABKN010000014">
    <property type="protein sequence ID" value="GAA4738286.1"/>
    <property type="molecule type" value="Genomic_DNA"/>
</dbReference>
<evidence type="ECO:0000313" key="5">
    <source>
        <dbReference type="Proteomes" id="UP001499882"/>
    </source>
</evidence>
<comment type="similarity">
    <text evidence="1">Belongs to the short-chain dehydrogenases/reductases (SDR) family.</text>
</comment>
<dbReference type="PROSITE" id="PS00061">
    <property type="entry name" value="ADH_SHORT"/>
    <property type="match status" value="1"/>
</dbReference>
<dbReference type="PRINTS" id="PR00081">
    <property type="entry name" value="GDHRDH"/>
</dbReference>
<dbReference type="Pfam" id="PF13561">
    <property type="entry name" value="adh_short_C2"/>
    <property type="match status" value="1"/>
</dbReference>
<evidence type="ECO:0000256" key="2">
    <source>
        <dbReference type="ARBA" id="ARBA00023002"/>
    </source>
</evidence>
<dbReference type="PANTHER" id="PTHR43477:SF1">
    <property type="entry name" value="DIHYDROANTICAPSIN 7-DEHYDROGENASE"/>
    <property type="match status" value="1"/>
</dbReference>
<accession>A0ABP8YVH1</accession>
<dbReference type="InterPro" id="IPR057326">
    <property type="entry name" value="KR_dom"/>
</dbReference>
<sequence>MLDAPPQRLLVVGGGSGIGFAAARLATGRGARVLVADLDPETPKRYADEGCDVDFVVCDATSARSVAATVDAAVDALGTLDGVFTTVGGAHLADVADLTDDVWDRELSFNLTSAWLVAREALRVLRAQGAGSLVLTSSGQAIMGAVDRAGYAAAKAGVTSLTRSLAAAAAPDRVRVNCIAPGPTDTPRFRAMNGGDEGVARVRAAMPLGEIPTSEDCADLALYLLSPGARAITGQTIHVNGGLLMP</sequence>
<dbReference type="SUPFAM" id="SSF51735">
    <property type="entry name" value="NAD(P)-binding Rossmann-fold domains"/>
    <property type="match status" value="1"/>
</dbReference>
<evidence type="ECO:0000259" key="3">
    <source>
        <dbReference type="SMART" id="SM00822"/>
    </source>
</evidence>
<feature type="domain" description="Ketoreductase" evidence="3">
    <location>
        <begin position="7"/>
        <end position="186"/>
    </location>
</feature>
<name>A0ABP8YVH1_9ACTN</name>
<reference evidence="5" key="1">
    <citation type="journal article" date="2019" name="Int. J. Syst. Evol. Microbiol.">
        <title>The Global Catalogue of Microorganisms (GCM) 10K type strain sequencing project: providing services to taxonomists for standard genome sequencing and annotation.</title>
        <authorList>
            <consortium name="The Broad Institute Genomics Platform"/>
            <consortium name="The Broad Institute Genome Sequencing Center for Infectious Disease"/>
            <person name="Wu L."/>
            <person name="Ma J."/>
        </authorList>
    </citation>
    <scope>NUCLEOTIDE SEQUENCE [LARGE SCALE GENOMIC DNA]</scope>
    <source>
        <strain evidence="5">JCM 18532</strain>
    </source>
</reference>
<evidence type="ECO:0000256" key="1">
    <source>
        <dbReference type="ARBA" id="ARBA00006484"/>
    </source>
</evidence>
<dbReference type="RefSeq" id="WP_345526923.1">
    <property type="nucleotide sequence ID" value="NZ_BAABKN010000014.1"/>
</dbReference>
<comment type="caution">
    <text evidence="4">The sequence shown here is derived from an EMBL/GenBank/DDBJ whole genome shotgun (WGS) entry which is preliminary data.</text>
</comment>
<dbReference type="CDD" id="cd05233">
    <property type="entry name" value="SDR_c"/>
    <property type="match status" value="1"/>
</dbReference>